<protein>
    <submittedName>
        <fullName evidence="1">Uncharacterized protein</fullName>
    </submittedName>
</protein>
<sequence length="64" mass="7250">MASFKISPTSGALPETRITSPIMLHLLVINDRSEHSRKYALPVETVLWGKSLGSRNVLLFFFFK</sequence>
<name>A0AAW2GLL8_9HYME</name>
<dbReference type="EMBL" id="JADYXP020000003">
    <property type="protein sequence ID" value="KAL0128365.1"/>
    <property type="molecule type" value="Genomic_DNA"/>
</dbReference>
<keyword evidence="2" id="KW-1185">Reference proteome</keyword>
<reference evidence="1 2" key="1">
    <citation type="submission" date="2023-03" db="EMBL/GenBank/DDBJ databases">
        <title>High recombination rates correlate with genetic variation in Cardiocondyla obscurior ants.</title>
        <authorList>
            <person name="Errbii M."/>
        </authorList>
    </citation>
    <scope>NUCLEOTIDE SEQUENCE [LARGE SCALE GENOMIC DNA]</scope>
    <source>
        <strain evidence="1">Alpha-2009</strain>
        <tissue evidence="1">Whole body</tissue>
    </source>
</reference>
<dbReference type="AlphaFoldDB" id="A0AAW2GLL8"/>
<accession>A0AAW2GLL8</accession>
<evidence type="ECO:0000313" key="2">
    <source>
        <dbReference type="Proteomes" id="UP001430953"/>
    </source>
</evidence>
<organism evidence="1 2">
    <name type="scientific">Cardiocondyla obscurior</name>
    <dbReference type="NCBI Taxonomy" id="286306"/>
    <lineage>
        <taxon>Eukaryota</taxon>
        <taxon>Metazoa</taxon>
        <taxon>Ecdysozoa</taxon>
        <taxon>Arthropoda</taxon>
        <taxon>Hexapoda</taxon>
        <taxon>Insecta</taxon>
        <taxon>Pterygota</taxon>
        <taxon>Neoptera</taxon>
        <taxon>Endopterygota</taxon>
        <taxon>Hymenoptera</taxon>
        <taxon>Apocrita</taxon>
        <taxon>Aculeata</taxon>
        <taxon>Formicoidea</taxon>
        <taxon>Formicidae</taxon>
        <taxon>Myrmicinae</taxon>
        <taxon>Cardiocondyla</taxon>
    </lineage>
</organism>
<comment type="caution">
    <text evidence="1">The sequence shown here is derived from an EMBL/GenBank/DDBJ whole genome shotgun (WGS) entry which is preliminary data.</text>
</comment>
<proteinExistence type="predicted"/>
<evidence type="ECO:0000313" key="1">
    <source>
        <dbReference type="EMBL" id="KAL0128365.1"/>
    </source>
</evidence>
<gene>
    <name evidence="1" type="ORF">PUN28_003568</name>
</gene>
<dbReference type="Proteomes" id="UP001430953">
    <property type="component" value="Unassembled WGS sequence"/>
</dbReference>